<accession>A0A5C5YRF8</accession>
<keyword evidence="3" id="KW-0238">DNA-binding</keyword>
<protein>
    <submittedName>
        <fullName evidence="6">Hydrogen peroxide-inducible activator</fullName>
    </submittedName>
</protein>
<dbReference type="Gene3D" id="3.40.190.10">
    <property type="entry name" value="Periplasmic binding protein-like II"/>
    <property type="match status" value="2"/>
</dbReference>
<dbReference type="PANTHER" id="PTHR30346:SF0">
    <property type="entry name" value="HCA OPERON TRANSCRIPTIONAL ACTIVATOR HCAR"/>
    <property type="match status" value="1"/>
</dbReference>
<reference evidence="6 7" key="1">
    <citation type="submission" date="2019-02" db="EMBL/GenBank/DDBJ databases">
        <title>Deep-cultivation of Planctomycetes and their phenomic and genomic characterization uncovers novel biology.</title>
        <authorList>
            <person name="Wiegand S."/>
            <person name="Jogler M."/>
            <person name="Boedeker C."/>
            <person name="Pinto D."/>
            <person name="Vollmers J."/>
            <person name="Rivas-Marin E."/>
            <person name="Kohn T."/>
            <person name="Peeters S.H."/>
            <person name="Heuer A."/>
            <person name="Rast P."/>
            <person name="Oberbeckmann S."/>
            <person name="Bunk B."/>
            <person name="Jeske O."/>
            <person name="Meyerdierks A."/>
            <person name="Storesund J.E."/>
            <person name="Kallscheuer N."/>
            <person name="Luecker S."/>
            <person name="Lage O.M."/>
            <person name="Pohl T."/>
            <person name="Merkel B.J."/>
            <person name="Hornburger P."/>
            <person name="Mueller R.-W."/>
            <person name="Bruemmer F."/>
            <person name="Labrenz M."/>
            <person name="Spormann A.M."/>
            <person name="Op Den Camp H."/>
            <person name="Overmann J."/>
            <person name="Amann R."/>
            <person name="Jetten M.S.M."/>
            <person name="Mascher T."/>
            <person name="Medema M.H."/>
            <person name="Devos D.P."/>
            <person name="Kaster A.-K."/>
            <person name="Ovreas L."/>
            <person name="Rohde M."/>
            <person name="Galperin M.Y."/>
            <person name="Jogler C."/>
        </authorList>
    </citation>
    <scope>NUCLEOTIDE SEQUENCE [LARGE SCALE GENOMIC DNA]</scope>
    <source>
        <strain evidence="6 7">Pla123a</strain>
    </source>
</reference>
<evidence type="ECO:0000259" key="5">
    <source>
        <dbReference type="PROSITE" id="PS50931"/>
    </source>
</evidence>
<dbReference type="Proteomes" id="UP000318478">
    <property type="component" value="Unassembled WGS sequence"/>
</dbReference>
<dbReference type="Gene3D" id="1.10.10.10">
    <property type="entry name" value="Winged helix-like DNA-binding domain superfamily/Winged helix DNA-binding domain"/>
    <property type="match status" value="1"/>
</dbReference>
<keyword evidence="2" id="KW-0805">Transcription regulation</keyword>
<dbReference type="PRINTS" id="PR00039">
    <property type="entry name" value="HTHLYSR"/>
</dbReference>
<evidence type="ECO:0000313" key="7">
    <source>
        <dbReference type="Proteomes" id="UP000318478"/>
    </source>
</evidence>
<dbReference type="SUPFAM" id="SSF53850">
    <property type="entry name" value="Periplasmic binding protein-like II"/>
    <property type="match status" value="1"/>
</dbReference>
<dbReference type="InterPro" id="IPR005119">
    <property type="entry name" value="LysR_subst-bd"/>
</dbReference>
<proteinExistence type="inferred from homology"/>
<dbReference type="InterPro" id="IPR036388">
    <property type="entry name" value="WH-like_DNA-bd_sf"/>
</dbReference>
<evidence type="ECO:0000256" key="2">
    <source>
        <dbReference type="ARBA" id="ARBA00023015"/>
    </source>
</evidence>
<organism evidence="6 7">
    <name type="scientific">Posidoniimonas polymericola</name>
    <dbReference type="NCBI Taxonomy" id="2528002"/>
    <lineage>
        <taxon>Bacteria</taxon>
        <taxon>Pseudomonadati</taxon>
        <taxon>Planctomycetota</taxon>
        <taxon>Planctomycetia</taxon>
        <taxon>Pirellulales</taxon>
        <taxon>Lacipirellulaceae</taxon>
        <taxon>Posidoniimonas</taxon>
    </lineage>
</organism>
<feature type="domain" description="HTH lysR-type" evidence="5">
    <location>
        <begin position="1"/>
        <end position="58"/>
    </location>
</feature>
<gene>
    <name evidence="6" type="primary">oxyR</name>
    <name evidence="6" type="ORF">Pla123a_20890</name>
</gene>
<dbReference type="OrthoDB" id="9803735at2"/>
<dbReference type="InterPro" id="IPR036390">
    <property type="entry name" value="WH_DNA-bd_sf"/>
</dbReference>
<dbReference type="FunFam" id="1.10.10.10:FF:000001">
    <property type="entry name" value="LysR family transcriptional regulator"/>
    <property type="match status" value="1"/>
</dbReference>
<comment type="caution">
    <text evidence="6">The sequence shown here is derived from an EMBL/GenBank/DDBJ whole genome shotgun (WGS) entry which is preliminary data.</text>
</comment>
<keyword evidence="7" id="KW-1185">Reference proteome</keyword>
<dbReference type="SUPFAM" id="SSF46785">
    <property type="entry name" value="Winged helix' DNA-binding domain"/>
    <property type="match status" value="1"/>
</dbReference>
<dbReference type="EMBL" id="SJPO01000004">
    <property type="protein sequence ID" value="TWT77428.1"/>
    <property type="molecule type" value="Genomic_DNA"/>
</dbReference>
<dbReference type="GO" id="GO:0003700">
    <property type="term" value="F:DNA-binding transcription factor activity"/>
    <property type="evidence" value="ECO:0007669"/>
    <property type="project" value="InterPro"/>
</dbReference>
<dbReference type="InterPro" id="IPR000847">
    <property type="entry name" value="LysR_HTH_N"/>
</dbReference>
<evidence type="ECO:0000313" key="6">
    <source>
        <dbReference type="EMBL" id="TWT77428.1"/>
    </source>
</evidence>
<evidence type="ECO:0000256" key="1">
    <source>
        <dbReference type="ARBA" id="ARBA00009437"/>
    </source>
</evidence>
<dbReference type="RefSeq" id="WP_146586559.1">
    <property type="nucleotide sequence ID" value="NZ_SJPO01000004.1"/>
</dbReference>
<dbReference type="PROSITE" id="PS50931">
    <property type="entry name" value="HTH_LYSR"/>
    <property type="match status" value="1"/>
</dbReference>
<keyword evidence="4" id="KW-0804">Transcription</keyword>
<dbReference type="AlphaFoldDB" id="A0A5C5YRF8"/>
<dbReference type="Pfam" id="PF00126">
    <property type="entry name" value="HTH_1"/>
    <property type="match status" value="1"/>
</dbReference>
<dbReference type="GO" id="GO:0003677">
    <property type="term" value="F:DNA binding"/>
    <property type="evidence" value="ECO:0007669"/>
    <property type="project" value="UniProtKB-KW"/>
</dbReference>
<dbReference type="PANTHER" id="PTHR30346">
    <property type="entry name" value="TRANSCRIPTIONAL DUAL REGULATOR HCAR-RELATED"/>
    <property type="match status" value="1"/>
</dbReference>
<evidence type="ECO:0000256" key="4">
    <source>
        <dbReference type="ARBA" id="ARBA00023163"/>
    </source>
</evidence>
<dbReference type="GO" id="GO:0032993">
    <property type="term" value="C:protein-DNA complex"/>
    <property type="evidence" value="ECO:0007669"/>
    <property type="project" value="TreeGrafter"/>
</dbReference>
<name>A0A5C5YRF8_9BACT</name>
<evidence type="ECO:0000256" key="3">
    <source>
        <dbReference type="ARBA" id="ARBA00023125"/>
    </source>
</evidence>
<sequence>MDIDQLRQFLRVAKHGNITHASEELGVSQPALSRSIQRLEEEFGQPLLERRTRCISLTDAGRLLESRARQILQIVDDTKTQIADDGQSGRLRIAAIPTVAPYFLPDFLRRFHTEFPQASLAVQEDTTDKLIQRCKEGEIDLAVLALPLSAKYLESEPLLTEPLLLVTAVDDPLAEQAEVTAADIEPRPFILLDEAHCLTESVTSFCRQRSIQPVAVERTSQLTTVQELVSLGHGVSMIPAMARRLDESPKRAYRALSGEQPTRTLAMMWNPYRFESQLQLALKDRLRAYSADFEASLLAEG</sequence>
<comment type="similarity">
    <text evidence="1">Belongs to the LysR transcriptional regulatory family.</text>
</comment>
<dbReference type="Pfam" id="PF03466">
    <property type="entry name" value="LysR_substrate"/>
    <property type="match status" value="1"/>
</dbReference>